<protein>
    <recommendedName>
        <fullName evidence="3">Cytoskeletal protein CcmA (Bactofilin family)</fullName>
    </recommendedName>
</protein>
<dbReference type="Proteomes" id="UP000256304">
    <property type="component" value="Unassembled WGS sequence"/>
</dbReference>
<evidence type="ECO:0000313" key="1">
    <source>
        <dbReference type="EMBL" id="REE85365.1"/>
    </source>
</evidence>
<accession>A0A3D9RZ67</accession>
<dbReference type="OrthoDB" id="1730007at2"/>
<evidence type="ECO:0008006" key="3">
    <source>
        <dbReference type="Google" id="ProtNLM"/>
    </source>
</evidence>
<name>A0A3D9RZ67_9BACL</name>
<reference evidence="1 2" key="1">
    <citation type="submission" date="2018-08" db="EMBL/GenBank/DDBJ databases">
        <title>Genomic Encyclopedia of Type Strains, Phase III (KMG-III): the genomes of soil and plant-associated and newly described type strains.</title>
        <authorList>
            <person name="Whitman W."/>
        </authorList>
    </citation>
    <scope>NUCLEOTIDE SEQUENCE [LARGE SCALE GENOMIC DNA]</scope>
    <source>
        <strain evidence="1 2">CGMCC 1.10966</strain>
    </source>
</reference>
<organism evidence="1 2">
    <name type="scientific">Paenibacillus taihuensis</name>
    <dbReference type="NCBI Taxonomy" id="1156355"/>
    <lineage>
        <taxon>Bacteria</taxon>
        <taxon>Bacillati</taxon>
        <taxon>Bacillota</taxon>
        <taxon>Bacilli</taxon>
        <taxon>Bacillales</taxon>
        <taxon>Paenibacillaceae</taxon>
        <taxon>Paenibacillus</taxon>
    </lineage>
</organism>
<comment type="caution">
    <text evidence="1">The sequence shown here is derived from an EMBL/GenBank/DDBJ whole genome shotgun (WGS) entry which is preliminary data.</text>
</comment>
<dbReference type="RefSeq" id="WP_116189345.1">
    <property type="nucleotide sequence ID" value="NZ_QTTN01000012.1"/>
</dbReference>
<dbReference type="AlphaFoldDB" id="A0A3D9RZ67"/>
<sequence length="223" mass="23993">MATGVSRKVKITGSGSTSGGLFDSVRVMGEGQVLGTIESESVKSMGTLNVSGSLKAGQYQQIGETVVSGDLMGGYMNVLGQLSVSGRIRCRSMKLRGQLDVLGECEADDFDARGGFHIHGLLSGKVVDIRTWGPCKAKEIGGNRVTVRKSKWGGMKQWFSGKHPMELSAELIEGESIYLEHTTADVVRGNEVTIGPGCRIGLVEYRRSLKLSRDAEVEQQVKL</sequence>
<proteinExistence type="predicted"/>
<gene>
    <name evidence="1" type="ORF">A8990_11294</name>
</gene>
<keyword evidence="2" id="KW-1185">Reference proteome</keyword>
<evidence type="ECO:0000313" key="2">
    <source>
        <dbReference type="Proteomes" id="UP000256304"/>
    </source>
</evidence>
<dbReference type="EMBL" id="QTTN01000012">
    <property type="protein sequence ID" value="REE85365.1"/>
    <property type="molecule type" value="Genomic_DNA"/>
</dbReference>